<dbReference type="GO" id="GO:0003677">
    <property type="term" value="F:DNA binding"/>
    <property type="evidence" value="ECO:0007669"/>
    <property type="project" value="UniProtKB-UniRule"/>
</dbReference>
<organism evidence="3 4">
    <name type="scientific">Candidatus Amesbacteria bacterium RIFCSPLOWO2_01_FULL_48_25</name>
    <dbReference type="NCBI Taxonomy" id="1797259"/>
    <lineage>
        <taxon>Bacteria</taxon>
        <taxon>Candidatus Amesiibacteriota</taxon>
    </lineage>
</organism>
<evidence type="ECO:0000259" key="2">
    <source>
        <dbReference type="PROSITE" id="PS51740"/>
    </source>
</evidence>
<dbReference type="STRING" id="1797259.A2989_03295"/>
<evidence type="ECO:0000313" key="3">
    <source>
        <dbReference type="EMBL" id="OGD03680.1"/>
    </source>
</evidence>
<reference evidence="3 4" key="1">
    <citation type="journal article" date="2016" name="Nat. Commun.">
        <title>Thousands of microbial genomes shed light on interconnected biogeochemical processes in an aquifer system.</title>
        <authorList>
            <person name="Anantharaman K."/>
            <person name="Brown C.T."/>
            <person name="Hug L.A."/>
            <person name="Sharon I."/>
            <person name="Castelle C.J."/>
            <person name="Probst A.J."/>
            <person name="Thomas B.C."/>
            <person name="Singh A."/>
            <person name="Wilkins M.J."/>
            <person name="Karaoz U."/>
            <person name="Brodie E.L."/>
            <person name="Williams K.H."/>
            <person name="Hubbard S.S."/>
            <person name="Banfield J.F."/>
        </authorList>
    </citation>
    <scope>NUCLEOTIDE SEQUENCE [LARGE SCALE GENOMIC DNA]</scope>
</reference>
<protein>
    <recommendedName>
        <fullName evidence="2">SpoVT-AbrB domain-containing protein</fullName>
    </recommendedName>
</protein>
<proteinExistence type="predicted"/>
<dbReference type="Proteomes" id="UP000177080">
    <property type="component" value="Unassembled WGS sequence"/>
</dbReference>
<dbReference type="InterPro" id="IPR037914">
    <property type="entry name" value="SpoVT-AbrB_sf"/>
</dbReference>
<comment type="caution">
    <text evidence="3">The sequence shown here is derived from an EMBL/GenBank/DDBJ whole genome shotgun (WGS) entry which is preliminary data.</text>
</comment>
<sequence length="76" mass="8410">MYISPVTQKGQVTIPAGLRAQFGVEPYGKVKIEPGNGYIKVSATEDILDLAGKWKAPRGKNALAARRAMEKTYRRF</sequence>
<gene>
    <name evidence="3" type="ORF">A2989_03295</name>
</gene>
<feature type="domain" description="SpoVT-AbrB" evidence="2">
    <location>
        <begin position="1"/>
        <end position="46"/>
    </location>
</feature>
<dbReference type="SUPFAM" id="SSF89447">
    <property type="entry name" value="AbrB/MazE/MraZ-like"/>
    <property type="match status" value="1"/>
</dbReference>
<evidence type="ECO:0000256" key="1">
    <source>
        <dbReference type="PROSITE-ProRule" id="PRU01076"/>
    </source>
</evidence>
<name>A0A1F4ZBC6_9BACT</name>
<dbReference type="EMBL" id="MEXN01000005">
    <property type="protein sequence ID" value="OGD03680.1"/>
    <property type="molecule type" value="Genomic_DNA"/>
</dbReference>
<dbReference type="AlphaFoldDB" id="A0A1F4ZBC6"/>
<accession>A0A1F4ZBC6</accession>
<dbReference type="PROSITE" id="PS51740">
    <property type="entry name" value="SPOVT_ABRB"/>
    <property type="match status" value="1"/>
</dbReference>
<dbReference type="InterPro" id="IPR007159">
    <property type="entry name" value="SpoVT-AbrB_dom"/>
</dbReference>
<dbReference type="Gene3D" id="2.10.260.10">
    <property type="match status" value="1"/>
</dbReference>
<evidence type="ECO:0000313" key="4">
    <source>
        <dbReference type="Proteomes" id="UP000177080"/>
    </source>
</evidence>
<dbReference type="SMART" id="SM00966">
    <property type="entry name" value="SpoVT_AbrB"/>
    <property type="match status" value="1"/>
</dbReference>
<keyword evidence="1" id="KW-0238">DNA-binding</keyword>